<dbReference type="EMBL" id="LSLI01000116">
    <property type="protein sequence ID" value="KXS30944.1"/>
    <property type="molecule type" value="Genomic_DNA"/>
</dbReference>
<dbReference type="AlphaFoldDB" id="A0A139BPN9"/>
<evidence type="ECO:0000313" key="2">
    <source>
        <dbReference type="Proteomes" id="UP000070578"/>
    </source>
</evidence>
<protein>
    <recommendedName>
        <fullName evidence="3">Lipoprotein</fullName>
    </recommendedName>
</protein>
<evidence type="ECO:0000313" key="1">
    <source>
        <dbReference type="EMBL" id="KXS30944.1"/>
    </source>
</evidence>
<name>A0A139BPN9_9PROT</name>
<organism evidence="1 2">
    <name type="scientific">Candidatus Gallionella acididurans</name>
    <dbReference type="NCBI Taxonomy" id="1796491"/>
    <lineage>
        <taxon>Bacteria</taxon>
        <taxon>Pseudomonadati</taxon>
        <taxon>Pseudomonadota</taxon>
        <taxon>Betaproteobacteria</taxon>
        <taxon>Nitrosomonadales</taxon>
        <taxon>Gallionellaceae</taxon>
        <taxon>Gallionella</taxon>
    </lineage>
</organism>
<dbReference type="PROSITE" id="PS51257">
    <property type="entry name" value="PROKAR_LIPOPROTEIN"/>
    <property type="match status" value="1"/>
</dbReference>
<sequence>MSHKTPFRPAWQALALAVMLSACSNTKIRGPSTDLASCPPPPGITLTLNEAVLYYTCLGSLSAPDIAKEYITVGQSYSKTGSDADRIKLAMLLSLPDTPFHSTGEALKLLQDPPDKPGTSPSGLHTLAKMLSMLLTEQAHESDISNNLAKELAAEKARSNFLQGKIDAVKNLEINMTHRDQP</sequence>
<gene>
    <name evidence="1" type="ORF">AWT59_2930</name>
</gene>
<reference evidence="1 2" key="2">
    <citation type="submission" date="2016-03" db="EMBL/GenBank/DDBJ databases">
        <title>New uncultured bacterium of the family Gallionellaceae from acid mine drainage: description and reconstruction of genome based on metagenomic analysis of microbial community.</title>
        <authorList>
            <person name="Kadnikov V."/>
            <person name="Ivasenko D."/>
            <person name="Beletsky A."/>
            <person name="Mardanov A."/>
            <person name="Danilova E."/>
            <person name="Pimenov N."/>
            <person name="Karnachuk O."/>
            <person name="Ravin N."/>
        </authorList>
    </citation>
    <scope>NUCLEOTIDE SEQUENCE [LARGE SCALE GENOMIC DNA]</scope>
    <source>
        <strain evidence="1">ShG14-8</strain>
    </source>
</reference>
<accession>A0A139BPN9</accession>
<comment type="caution">
    <text evidence="1">The sequence shown here is derived from an EMBL/GenBank/DDBJ whole genome shotgun (WGS) entry which is preliminary data.</text>
</comment>
<evidence type="ECO:0008006" key="3">
    <source>
        <dbReference type="Google" id="ProtNLM"/>
    </source>
</evidence>
<reference evidence="1 2" key="1">
    <citation type="submission" date="2016-02" db="EMBL/GenBank/DDBJ databases">
        <authorList>
            <person name="Wen L."/>
            <person name="He K."/>
            <person name="Yang H."/>
        </authorList>
    </citation>
    <scope>NUCLEOTIDE SEQUENCE [LARGE SCALE GENOMIC DNA]</scope>
    <source>
        <strain evidence="1">ShG14-8</strain>
    </source>
</reference>
<dbReference type="Proteomes" id="UP000070578">
    <property type="component" value="Unassembled WGS sequence"/>
</dbReference>
<proteinExistence type="predicted"/>